<dbReference type="Proteomes" id="UP000076552">
    <property type="component" value="Unassembled WGS sequence"/>
</dbReference>
<evidence type="ECO:0000313" key="2">
    <source>
        <dbReference type="EMBL" id="KZL78659.1"/>
    </source>
</evidence>
<keyword evidence="1" id="KW-0472">Membrane</keyword>
<evidence type="ECO:0000256" key="1">
    <source>
        <dbReference type="SAM" id="Phobius"/>
    </source>
</evidence>
<protein>
    <submittedName>
        <fullName evidence="2">Uncharacterized protein</fullName>
    </submittedName>
</protein>
<proteinExistence type="predicted"/>
<keyword evidence="1" id="KW-1133">Transmembrane helix</keyword>
<reference evidence="2 3" key="1">
    <citation type="submission" date="2015-06" db="EMBL/GenBank/DDBJ databases">
        <title>Survival trade-offs in plant roots during colonization by closely related pathogenic and mutualistic fungi.</title>
        <authorList>
            <person name="Hacquard S."/>
            <person name="Kracher B."/>
            <person name="Hiruma K."/>
            <person name="Weinman A."/>
            <person name="Muench P."/>
            <person name="Garrido Oter R."/>
            <person name="Ver Loren van Themaat E."/>
            <person name="Dallerey J.-F."/>
            <person name="Damm U."/>
            <person name="Henrissat B."/>
            <person name="Lespinet O."/>
            <person name="Thon M."/>
            <person name="Kemen E."/>
            <person name="McHardy A.C."/>
            <person name="Schulze-Lefert P."/>
            <person name="O'Connell R.J."/>
        </authorList>
    </citation>
    <scope>NUCLEOTIDE SEQUENCE [LARGE SCALE GENOMIC DNA]</scope>
    <source>
        <strain evidence="2 3">0861</strain>
    </source>
</reference>
<sequence>MSGMIPALAKNMPSQWFASLGCVVAGSMEVFLWALCAACIAMLITAMYFHNRPKSPVYRPNGTAPLVQSEELTPGTTIRRKFFRYRKQGGLWNEYDLPEGSTLKINRVRPTIHLHLVLGAS</sequence>
<name>A0A166ZB01_9PEZI</name>
<dbReference type="EMBL" id="LFIV01000001">
    <property type="protein sequence ID" value="KZL78659.1"/>
    <property type="molecule type" value="Genomic_DNA"/>
</dbReference>
<evidence type="ECO:0000313" key="3">
    <source>
        <dbReference type="Proteomes" id="UP000076552"/>
    </source>
</evidence>
<gene>
    <name evidence="2" type="ORF">CT0861_08912</name>
</gene>
<keyword evidence="1" id="KW-0812">Transmembrane</keyword>
<keyword evidence="3" id="KW-1185">Reference proteome</keyword>
<organism evidence="2 3">
    <name type="scientific">Colletotrichum tofieldiae</name>
    <dbReference type="NCBI Taxonomy" id="708197"/>
    <lineage>
        <taxon>Eukaryota</taxon>
        <taxon>Fungi</taxon>
        <taxon>Dikarya</taxon>
        <taxon>Ascomycota</taxon>
        <taxon>Pezizomycotina</taxon>
        <taxon>Sordariomycetes</taxon>
        <taxon>Hypocreomycetidae</taxon>
        <taxon>Glomerellales</taxon>
        <taxon>Glomerellaceae</taxon>
        <taxon>Colletotrichum</taxon>
        <taxon>Colletotrichum spaethianum species complex</taxon>
    </lineage>
</organism>
<accession>A0A166ZB01</accession>
<dbReference type="AlphaFoldDB" id="A0A166ZB01"/>
<feature type="transmembrane region" description="Helical" evidence="1">
    <location>
        <begin position="30"/>
        <end position="49"/>
    </location>
</feature>
<comment type="caution">
    <text evidence="2">The sequence shown here is derived from an EMBL/GenBank/DDBJ whole genome shotgun (WGS) entry which is preliminary data.</text>
</comment>